<protein>
    <submittedName>
        <fullName evidence="1">Uncharacterized protein</fullName>
    </submittedName>
</protein>
<dbReference type="EMBL" id="EU408358">
    <property type="protein sequence ID" value="ACN18102.1"/>
    <property type="molecule type" value="Genomic_DNA"/>
</dbReference>
<sequence length="76" mass="8384">MSRKNNPDSRPFARNEYISDPGVFVADSDAAEKSEDWSTRQLLPSALCLEFSLTKCHAGMKPITSLGPVRVVPLHP</sequence>
<proteinExistence type="predicted"/>
<reference evidence="1" key="1">
    <citation type="journal article" date="2009" name="ISME J.">
        <title>Functional metagenomics reveals diverse beta-lactamases in a remote Alaskan soil.</title>
        <authorList>
            <person name="Allen H.K."/>
            <person name="Moe L.A."/>
            <person name="Rodbumrer J."/>
            <person name="Gaarder A."/>
            <person name="Handelsman J."/>
        </authorList>
    </citation>
    <scope>NUCLEOTIDE SEQUENCE</scope>
</reference>
<name>C0INX3_9BACT</name>
<organism evidence="1">
    <name type="scientific">uncultured bacterium BLR5</name>
    <dbReference type="NCBI Taxonomy" id="506522"/>
    <lineage>
        <taxon>Bacteria</taxon>
        <taxon>environmental samples</taxon>
    </lineage>
</organism>
<dbReference type="AlphaFoldDB" id="C0INX3"/>
<gene>
    <name evidence="1" type="ORF">AKSOIL_0049</name>
</gene>
<accession>C0INX3</accession>
<evidence type="ECO:0000313" key="1">
    <source>
        <dbReference type="EMBL" id="ACN18102.1"/>
    </source>
</evidence>